<dbReference type="InterPro" id="IPR009100">
    <property type="entry name" value="AcylCoA_DH/oxidase_NM_dom_sf"/>
</dbReference>
<dbReference type="SUPFAM" id="SSF47203">
    <property type="entry name" value="Acyl-CoA dehydrogenase C-terminal domain-like"/>
    <property type="match status" value="1"/>
</dbReference>
<dbReference type="Proteomes" id="UP000509568">
    <property type="component" value="Chromosome"/>
</dbReference>
<dbReference type="InterPro" id="IPR009075">
    <property type="entry name" value="AcylCo_DH/oxidase_C"/>
</dbReference>
<evidence type="ECO:0000259" key="8">
    <source>
        <dbReference type="Pfam" id="PF02771"/>
    </source>
</evidence>
<feature type="domain" description="Acyl-CoA dehydrogenase/oxidase N-terminal" evidence="8">
    <location>
        <begin position="28"/>
        <end position="115"/>
    </location>
</feature>
<dbReference type="InterPro" id="IPR013786">
    <property type="entry name" value="AcylCoA_DH/ox_N"/>
</dbReference>
<dbReference type="PANTHER" id="PTHR43884:SF12">
    <property type="entry name" value="ISOVALERYL-COA DEHYDROGENASE, MITOCHONDRIAL-RELATED"/>
    <property type="match status" value="1"/>
</dbReference>
<protein>
    <submittedName>
        <fullName evidence="9">Acyl-CoA dehydrogenase family protein</fullName>
    </submittedName>
</protein>
<evidence type="ECO:0000256" key="4">
    <source>
        <dbReference type="ARBA" id="ARBA00022827"/>
    </source>
</evidence>
<evidence type="ECO:0000256" key="1">
    <source>
        <dbReference type="ARBA" id="ARBA00001974"/>
    </source>
</evidence>
<accession>A0A7D5D8Z6</accession>
<keyword evidence="4 5" id="KW-0274">FAD</keyword>
<dbReference type="GO" id="GO:0003995">
    <property type="term" value="F:acyl-CoA dehydrogenase activity"/>
    <property type="evidence" value="ECO:0007669"/>
    <property type="project" value="TreeGrafter"/>
</dbReference>
<dbReference type="Gene3D" id="2.40.110.10">
    <property type="entry name" value="Butyryl-CoA Dehydrogenase, subunit A, domain 2"/>
    <property type="match status" value="1"/>
</dbReference>
<dbReference type="Pfam" id="PF02770">
    <property type="entry name" value="Acyl-CoA_dh_M"/>
    <property type="match status" value="1"/>
</dbReference>
<dbReference type="Pfam" id="PF02771">
    <property type="entry name" value="Acyl-CoA_dh_N"/>
    <property type="match status" value="1"/>
</dbReference>
<dbReference type="EMBL" id="CP056030">
    <property type="protein sequence ID" value="QKZ05717.1"/>
    <property type="molecule type" value="Genomic_DNA"/>
</dbReference>
<keyword evidence="10" id="KW-1185">Reference proteome</keyword>
<evidence type="ECO:0000256" key="5">
    <source>
        <dbReference type="RuleBase" id="RU362125"/>
    </source>
</evidence>
<gene>
    <name evidence="9" type="ORF">HWQ56_18710</name>
</gene>
<dbReference type="PANTHER" id="PTHR43884">
    <property type="entry name" value="ACYL-COA DEHYDROGENASE"/>
    <property type="match status" value="1"/>
</dbReference>
<feature type="domain" description="Acyl-CoA dehydrogenase/oxidase C-terminal" evidence="6">
    <location>
        <begin position="225"/>
        <end position="372"/>
    </location>
</feature>
<keyword evidence="3 5" id="KW-0285">Flavoprotein</keyword>
<dbReference type="InterPro" id="IPR036250">
    <property type="entry name" value="AcylCo_DH-like_C"/>
</dbReference>
<evidence type="ECO:0000259" key="7">
    <source>
        <dbReference type="Pfam" id="PF02770"/>
    </source>
</evidence>
<evidence type="ECO:0000259" key="6">
    <source>
        <dbReference type="Pfam" id="PF00441"/>
    </source>
</evidence>
<reference evidence="9 10" key="1">
    <citation type="submission" date="2020-06" db="EMBL/GenBank/DDBJ databases">
        <title>Pseudomonas eucalypticola sp. nov., an endophyte of Eucalyptus dunnii leaves with biocontrol ability of eucalyptus leaf blight.</title>
        <authorList>
            <person name="Liu Y."/>
            <person name="Song Z."/>
            <person name="Zeng H."/>
            <person name="Lu M."/>
            <person name="Wang X."/>
            <person name="Lian X."/>
            <person name="Zhang Q."/>
        </authorList>
    </citation>
    <scope>NUCLEOTIDE SEQUENCE [LARGE SCALE GENOMIC DNA]</scope>
    <source>
        <strain evidence="9 10">NP-1</strain>
    </source>
</reference>
<evidence type="ECO:0000256" key="3">
    <source>
        <dbReference type="ARBA" id="ARBA00022630"/>
    </source>
</evidence>
<dbReference type="Pfam" id="PF00441">
    <property type="entry name" value="Acyl-CoA_dh_1"/>
    <property type="match status" value="1"/>
</dbReference>
<dbReference type="RefSeq" id="WP_158156504.1">
    <property type="nucleotide sequence ID" value="NZ_CP056030.1"/>
</dbReference>
<dbReference type="GO" id="GO:0050660">
    <property type="term" value="F:flavin adenine dinucleotide binding"/>
    <property type="evidence" value="ECO:0007669"/>
    <property type="project" value="InterPro"/>
</dbReference>
<dbReference type="SUPFAM" id="SSF56645">
    <property type="entry name" value="Acyl-CoA dehydrogenase NM domain-like"/>
    <property type="match status" value="1"/>
</dbReference>
<organism evidence="9 10">
    <name type="scientific">Pseudomonas eucalypticola</name>
    <dbReference type="NCBI Taxonomy" id="2599595"/>
    <lineage>
        <taxon>Bacteria</taxon>
        <taxon>Pseudomonadati</taxon>
        <taxon>Pseudomonadota</taxon>
        <taxon>Gammaproteobacteria</taxon>
        <taxon>Pseudomonadales</taxon>
        <taxon>Pseudomonadaceae</taxon>
        <taxon>Pseudomonas</taxon>
    </lineage>
</organism>
<dbReference type="InterPro" id="IPR037069">
    <property type="entry name" value="AcylCoA_DH/ox_N_sf"/>
</dbReference>
<dbReference type="AlphaFoldDB" id="A0A7D5D8Z6"/>
<dbReference type="Gene3D" id="1.20.140.10">
    <property type="entry name" value="Butyryl-CoA Dehydrogenase, subunit A, domain 3"/>
    <property type="match status" value="1"/>
</dbReference>
<proteinExistence type="inferred from homology"/>
<comment type="cofactor">
    <cofactor evidence="1 5">
        <name>FAD</name>
        <dbReference type="ChEBI" id="CHEBI:57692"/>
    </cofactor>
</comment>
<evidence type="ECO:0000256" key="2">
    <source>
        <dbReference type="ARBA" id="ARBA00009347"/>
    </source>
</evidence>
<dbReference type="InterPro" id="IPR006091">
    <property type="entry name" value="Acyl-CoA_Oxase/DH_mid-dom"/>
</dbReference>
<keyword evidence="5" id="KW-0560">Oxidoreductase</keyword>
<feature type="domain" description="Acyl-CoA oxidase/dehydrogenase middle" evidence="7">
    <location>
        <begin position="119"/>
        <end position="213"/>
    </location>
</feature>
<dbReference type="Gene3D" id="1.10.540.10">
    <property type="entry name" value="Acyl-CoA dehydrogenase/oxidase, N-terminal domain"/>
    <property type="match status" value="1"/>
</dbReference>
<evidence type="ECO:0000313" key="9">
    <source>
        <dbReference type="EMBL" id="QKZ05717.1"/>
    </source>
</evidence>
<sequence length="381" mass="41067">MNLSWSDASRAVIERYRTLGAELAAARAGTPEGFDYAGWKRLTDSGLWKLVIPQAYGGQGEDWWAFTAALEGLATSIRTPELLLSVIAQAGMVRALMLYGSEEQKDRYLAAILNGAISATGIAEPGTGTDVRSIATQITAEGDGYRLVGSKYNIAHAPIADFTLVVTKVAGAEKQNIALVLIDKDTPGLRRGEPDSKLGNRNLPTGALFFDNVPVPASQVLGQVGKGLQQLINIISLGRAYYGLVAVNLPAPFIGEALDYAANRQSFKSAIDTHQYVQKRLVDLTIGMERNRWMVYAALHQLLTRDPQALLSCSIAKLGASQDFIDSALSLLKLYGSLGYHEGPVSQLVKDALGFAAVGGTEEMHQKNIFNQILRLHGTHA</sequence>
<dbReference type="InterPro" id="IPR046373">
    <property type="entry name" value="Acyl-CoA_Oxase/DH_mid-dom_sf"/>
</dbReference>
<name>A0A7D5D8Z6_9PSED</name>
<comment type="similarity">
    <text evidence="2 5">Belongs to the acyl-CoA dehydrogenase family.</text>
</comment>
<dbReference type="KEGG" id="pez:HWQ56_18710"/>
<dbReference type="CDD" id="cd00567">
    <property type="entry name" value="ACAD"/>
    <property type="match status" value="1"/>
</dbReference>
<evidence type="ECO:0000313" key="10">
    <source>
        <dbReference type="Proteomes" id="UP000509568"/>
    </source>
</evidence>